<evidence type="ECO:0000256" key="4">
    <source>
        <dbReference type="SAM" id="Phobius"/>
    </source>
</evidence>
<reference evidence="6" key="1">
    <citation type="journal article" date="2021" name="Sci. Rep.">
        <title>Diploid genomic architecture of Nitzschia inconspicua, an elite biomass production diatom.</title>
        <authorList>
            <person name="Oliver A."/>
            <person name="Podell S."/>
            <person name="Pinowska A."/>
            <person name="Traller J.C."/>
            <person name="Smith S.R."/>
            <person name="McClure R."/>
            <person name="Beliaev A."/>
            <person name="Bohutskyi P."/>
            <person name="Hill E.A."/>
            <person name="Rabines A."/>
            <person name="Zheng H."/>
            <person name="Allen L.Z."/>
            <person name="Kuo A."/>
            <person name="Grigoriev I.V."/>
            <person name="Allen A.E."/>
            <person name="Hazlebeck D."/>
            <person name="Allen E.E."/>
        </authorList>
    </citation>
    <scope>NUCLEOTIDE SEQUENCE</scope>
    <source>
        <strain evidence="6">Hildebrandi</strain>
    </source>
</reference>
<dbReference type="PROSITE" id="PS00523">
    <property type="entry name" value="SULFATASE_1"/>
    <property type="match status" value="1"/>
</dbReference>
<evidence type="ECO:0000313" key="6">
    <source>
        <dbReference type="EMBL" id="KAG7354655.1"/>
    </source>
</evidence>
<proteinExistence type="inferred from homology"/>
<protein>
    <submittedName>
        <fullName evidence="6">Sulfatase</fullName>
    </submittedName>
</protein>
<dbReference type="InterPro" id="IPR000917">
    <property type="entry name" value="Sulfatase_N"/>
</dbReference>
<dbReference type="Pfam" id="PF00884">
    <property type="entry name" value="Sulfatase"/>
    <property type="match status" value="1"/>
</dbReference>
<feature type="transmembrane region" description="Helical" evidence="4">
    <location>
        <begin position="369"/>
        <end position="389"/>
    </location>
</feature>
<keyword evidence="4" id="KW-1133">Transmembrane helix</keyword>
<dbReference type="PANTHER" id="PTHR43108">
    <property type="entry name" value="N-ACETYLGLUCOSAMINE-6-SULFATASE FAMILY MEMBER"/>
    <property type="match status" value="1"/>
</dbReference>
<dbReference type="OrthoDB" id="39084at2759"/>
<comment type="caution">
    <text evidence="6">The sequence shown here is derived from an EMBL/GenBank/DDBJ whole genome shotgun (WGS) entry which is preliminary data.</text>
</comment>
<keyword evidence="7" id="KW-1185">Reference proteome</keyword>
<evidence type="ECO:0000256" key="3">
    <source>
        <dbReference type="ARBA" id="ARBA00023180"/>
    </source>
</evidence>
<dbReference type="GO" id="GO:0008449">
    <property type="term" value="F:N-acetylglucosamine-6-sulfatase activity"/>
    <property type="evidence" value="ECO:0007669"/>
    <property type="project" value="TreeGrafter"/>
</dbReference>
<comment type="similarity">
    <text evidence="1">Belongs to the sulfatase family.</text>
</comment>
<evidence type="ECO:0000256" key="1">
    <source>
        <dbReference type="ARBA" id="ARBA00008779"/>
    </source>
</evidence>
<evidence type="ECO:0000259" key="5">
    <source>
        <dbReference type="Pfam" id="PF00884"/>
    </source>
</evidence>
<gene>
    <name evidence="6" type="ORF">IV203_004011</name>
</gene>
<dbReference type="InterPro" id="IPR024607">
    <property type="entry name" value="Sulfatase_CS"/>
</dbReference>
<feature type="domain" description="Sulfatase N-terminal" evidence="5">
    <location>
        <begin position="456"/>
        <end position="815"/>
    </location>
</feature>
<dbReference type="PANTHER" id="PTHR43108:SF8">
    <property type="entry name" value="SD21168P"/>
    <property type="match status" value="1"/>
</dbReference>
<organism evidence="6 7">
    <name type="scientific">Nitzschia inconspicua</name>
    <dbReference type="NCBI Taxonomy" id="303405"/>
    <lineage>
        <taxon>Eukaryota</taxon>
        <taxon>Sar</taxon>
        <taxon>Stramenopiles</taxon>
        <taxon>Ochrophyta</taxon>
        <taxon>Bacillariophyta</taxon>
        <taxon>Bacillariophyceae</taxon>
        <taxon>Bacillariophycidae</taxon>
        <taxon>Bacillariales</taxon>
        <taxon>Bacillariaceae</taxon>
        <taxon>Nitzschia</taxon>
    </lineage>
</organism>
<keyword evidence="4" id="KW-0812">Transmembrane</keyword>
<keyword evidence="3" id="KW-0325">Glycoprotein</keyword>
<sequence length="995" mass="112021">MTVTSPESYSKYTPLPTGASAPAISFFLSSVLAPVTPTASSVVKILSRLSRNLLSRRVPQSSSERSNIMAPLDYLAFEPVVLQFSLFAEKVTEDTYPIYLPDVMDPLFRHVLCRNEFFVTTPENDTDPMPSCASYDYHYFEEDLEDFASNSSATTSDSTTLRLSIFNRKPPDDPNLTVLRPASILVVDRHASNLTWTSWNLYFDLEQLGKSIQDMAYVGSGVGEEELDDNNVTNSLTTTFISSVETVDGNGIQIHFESQQQIDNIQVDEDTPSTSSNPMTEDMMYSAVTNVLQLALDVNIMEGTLDGTLQQYMRRAKFSCPGDELVTFGAESEMNGTLQQRNDTILTDSDKISPSSMSMVAMSMYNSNTLRNCGAVMLISTLLLLWSLIEAAKRQKYQTEKETTEEEMIIPQEVTFTPITIKLSKKSRKKPKRMAPIVILALLLLLTTVTCTDMPPNFVIILTDDLDWTLGGANASTLSRTRKYIAEEGKTFANWFVQTPVCCPSRAELLTGKLYHNLRYKEDIQPSCMHVNVTDHPEHPFYSRDYFAPYFSRNKTLKYNVGVFGKHLNSQNPSNFMLPGVDEMLINDGGSYLDPMFTYGSGTDKSVQNIHFNNCKNYTGMPCYSTSILGNVSLSWIERQVKEKPRLRPFMALVSVKAPHVQDANGYSMSIPAPWYTDTPIKESIAPRTPNYNYSGFPDHHWLVRSQGPLTDEEGEKIDELYVSRLKTLISVDDLVEELVLKLDAWGALNNTYVIFTSDNGYRLGQFRMSICKLHPYENDIRVPMMIRGPGIAKHSTTSLVSTHVNLMPTLMGLATKRYYSQDIVPPTMDGMNLAGKILDHVADEREKSLSTFEASSVLVEYTTLGNVVRFNHLVDTFNHSFVALRIVDTDPAHYPFHNMKYVEFRDTRIDWNMTEAPLERELYDLDHDPFEMHNLVTQVSPVFVEALSQKIQKLIQCQGASCRQEHSSGLDGYWSAQMATDSLIDSNTGVVDVQ</sequence>
<dbReference type="GO" id="GO:0005539">
    <property type="term" value="F:glycosaminoglycan binding"/>
    <property type="evidence" value="ECO:0007669"/>
    <property type="project" value="TreeGrafter"/>
</dbReference>
<evidence type="ECO:0000256" key="2">
    <source>
        <dbReference type="ARBA" id="ARBA00022729"/>
    </source>
</evidence>
<accession>A0A9K3PNY1</accession>
<dbReference type="Proteomes" id="UP000693970">
    <property type="component" value="Unassembled WGS sequence"/>
</dbReference>
<keyword evidence="4" id="KW-0472">Membrane</keyword>
<feature type="transmembrane region" description="Helical" evidence="4">
    <location>
        <begin position="434"/>
        <end position="450"/>
    </location>
</feature>
<evidence type="ECO:0000313" key="7">
    <source>
        <dbReference type="Proteomes" id="UP000693970"/>
    </source>
</evidence>
<name>A0A9K3PNY1_9STRA</name>
<keyword evidence="2" id="KW-0732">Signal</keyword>
<reference evidence="6" key="2">
    <citation type="submission" date="2021-04" db="EMBL/GenBank/DDBJ databases">
        <authorList>
            <person name="Podell S."/>
        </authorList>
    </citation>
    <scope>NUCLEOTIDE SEQUENCE</scope>
    <source>
        <strain evidence="6">Hildebrandi</strain>
    </source>
</reference>
<dbReference type="AlphaFoldDB" id="A0A9K3PNY1"/>
<dbReference type="EMBL" id="JAGRRH010000016">
    <property type="protein sequence ID" value="KAG7354655.1"/>
    <property type="molecule type" value="Genomic_DNA"/>
</dbReference>